<feature type="compositionally biased region" description="Basic and acidic residues" evidence="2">
    <location>
        <begin position="310"/>
        <end position="324"/>
    </location>
</feature>
<dbReference type="Proteomes" id="UP001313282">
    <property type="component" value="Unassembled WGS sequence"/>
</dbReference>
<proteinExistence type="predicted"/>
<feature type="compositionally biased region" description="Low complexity" evidence="2">
    <location>
        <begin position="536"/>
        <end position="549"/>
    </location>
</feature>
<dbReference type="EMBL" id="JAVHNR010000010">
    <property type="protein sequence ID" value="KAK6332184.1"/>
    <property type="molecule type" value="Genomic_DNA"/>
</dbReference>
<dbReference type="AlphaFoldDB" id="A0AAN8MI25"/>
<dbReference type="GO" id="GO:0008270">
    <property type="term" value="F:zinc ion binding"/>
    <property type="evidence" value="ECO:0007669"/>
    <property type="project" value="UniProtKB-KW"/>
</dbReference>
<keyword evidence="5" id="KW-1185">Reference proteome</keyword>
<protein>
    <recommendedName>
        <fullName evidence="3">CCHC-type domain-containing protein</fullName>
    </recommendedName>
</protein>
<accession>A0AAN8MI25</accession>
<keyword evidence="1" id="KW-0479">Metal-binding</keyword>
<feature type="domain" description="CCHC-type" evidence="3">
    <location>
        <begin position="385"/>
        <end position="400"/>
    </location>
</feature>
<dbReference type="PROSITE" id="PS50158">
    <property type="entry name" value="ZF_CCHC"/>
    <property type="match status" value="1"/>
</dbReference>
<sequence>MASGTGPGNRGESPPKTKRSHILRNQRERWTADLPFPASVPTTRPSDALPQTRPPKKRVCLAPNEPIPSQSSEKSFSKTSRQNHTKRVPRTSNPTRAPNHNPSSAPGGAQTLSNGHTIIRKTNVGDILTQLDESYQNRGGPTIPRPRNGAYVHEVAPSGSDRKEAPDPDTKVRKLGKHIWSPTRGPRAQEPTRMGVYLHTRGPSTMETKCRGANQFDYHAYRQAMKPVRKFTYCESCQGKVPNCPVCELKVKLNIPPTERPTAKEMIRKNAEYYANLFTFDEQPKATPKPAKKKREAIQPTAARLSLYPDGKRPDWDTPPEKGPEYTSWDINEAPTQESLWEQPIVPLEPSETKKPLLAAQRPRDKMSEPFLRQRPESNTGKIVCFKCWNYGHISTNCPEGYATNIEEQEMRRLLKPFPLIPAWEVILRVNGVEPMTIEEALERQKLQELKDLPNIENLEGDKDRVIELSTQLPSSQTRPGQIEANTCKNAATLSMITRSLTRNELIGTPSDSGPESGSFDVREAEGGSKPPTPNIPSSNIPSNSFFKPDNARYKQVGKGPEEQRMIKLSPITNIPNEIITTIIRMVLEDEDIPTRKSTSIVYDEESLLQNRNLQLDSIRKINTLWRSICQAELYRSVPMTSLRTLKQFAECVARYPDLSLLVKEVKIYIPFTSVDGWTPSGVPHEKHTTSTSARWLNLIIAACPNLSRLDARFAGVLQTLSHLTKAHTTITHLSLDDLLPRKSDFKNLGKYVNRFPNLQLLHLETSHEHTADWKKMTTGSGDFLNRATLLTSIVFKDFPIHDEFLEKALPNFPSLRSLQIENCPSVSQKGLAKAIMNLETPRIATLVFIGSKEKPKECHTSSDNAHLCEAIADRLGLCLVNLTLKFISVCEKLGSSASNWSQLEKIVIEAPEFQGCEQDTTEAGVQEAMAVSGIFNLRIDSFIFFGER</sequence>
<feature type="region of interest" description="Disordered" evidence="2">
    <location>
        <begin position="503"/>
        <end position="562"/>
    </location>
</feature>
<feature type="compositionally biased region" description="Low complexity" evidence="2">
    <location>
        <begin position="69"/>
        <end position="80"/>
    </location>
</feature>
<dbReference type="InterPro" id="IPR001878">
    <property type="entry name" value="Znf_CCHC"/>
</dbReference>
<dbReference type="GO" id="GO:0003676">
    <property type="term" value="F:nucleic acid binding"/>
    <property type="evidence" value="ECO:0007669"/>
    <property type="project" value="InterPro"/>
</dbReference>
<name>A0AAN8MI25_9PEZI</name>
<dbReference type="SUPFAM" id="SSF57756">
    <property type="entry name" value="Retrovirus zinc finger-like domains"/>
    <property type="match status" value="1"/>
</dbReference>
<dbReference type="SUPFAM" id="SSF52047">
    <property type="entry name" value="RNI-like"/>
    <property type="match status" value="1"/>
</dbReference>
<feature type="region of interest" description="Disordered" evidence="2">
    <location>
        <begin position="1"/>
        <end position="113"/>
    </location>
</feature>
<evidence type="ECO:0000256" key="1">
    <source>
        <dbReference type="PROSITE-ProRule" id="PRU00047"/>
    </source>
</evidence>
<evidence type="ECO:0000256" key="2">
    <source>
        <dbReference type="SAM" id="MobiDB-lite"/>
    </source>
</evidence>
<evidence type="ECO:0000313" key="4">
    <source>
        <dbReference type="EMBL" id="KAK6332184.1"/>
    </source>
</evidence>
<keyword evidence="1" id="KW-0863">Zinc-finger</keyword>
<reference evidence="4 5" key="1">
    <citation type="submission" date="2019-10" db="EMBL/GenBank/DDBJ databases">
        <authorList>
            <person name="Palmer J.M."/>
        </authorList>
    </citation>
    <scope>NUCLEOTIDE SEQUENCE [LARGE SCALE GENOMIC DNA]</scope>
    <source>
        <strain evidence="4 5">TWF718</strain>
    </source>
</reference>
<dbReference type="InterPro" id="IPR032675">
    <property type="entry name" value="LRR_dom_sf"/>
</dbReference>
<keyword evidence="1" id="KW-0862">Zinc</keyword>
<gene>
    <name evidence="4" type="ORF">TWF718_002716</name>
</gene>
<comment type="caution">
    <text evidence="4">The sequence shown here is derived from an EMBL/GenBank/DDBJ whole genome shotgun (WGS) entry which is preliminary data.</text>
</comment>
<feature type="region of interest" description="Disordered" evidence="2">
    <location>
        <begin position="284"/>
        <end position="329"/>
    </location>
</feature>
<organism evidence="4 5">
    <name type="scientific">Orbilia javanica</name>
    <dbReference type="NCBI Taxonomy" id="47235"/>
    <lineage>
        <taxon>Eukaryota</taxon>
        <taxon>Fungi</taxon>
        <taxon>Dikarya</taxon>
        <taxon>Ascomycota</taxon>
        <taxon>Pezizomycotina</taxon>
        <taxon>Orbiliomycetes</taxon>
        <taxon>Orbiliales</taxon>
        <taxon>Orbiliaceae</taxon>
        <taxon>Orbilia</taxon>
    </lineage>
</organism>
<evidence type="ECO:0000313" key="5">
    <source>
        <dbReference type="Proteomes" id="UP001313282"/>
    </source>
</evidence>
<feature type="compositionally biased region" description="Polar residues" evidence="2">
    <location>
        <begin position="90"/>
        <end position="113"/>
    </location>
</feature>
<dbReference type="InterPro" id="IPR036875">
    <property type="entry name" value="Znf_CCHC_sf"/>
</dbReference>
<dbReference type="Gene3D" id="3.80.10.10">
    <property type="entry name" value="Ribonuclease Inhibitor"/>
    <property type="match status" value="1"/>
</dbReference>
<evidence type="ECO:0000259" key="3">
    <source>
        <dbReference type="PROSITE" id="PS50158"/>
    </source>
</evidence>